<dbReference type="EMBL" id="EQ973834">
    <property type="protein sequence ID" value="EEF43268.1"/>
    <property type="molecule type" value="Genomic_DNA"/>
</dbReference>
<evidence type="ECO:0000313" key="1">
    <source>
        <dbReference type="EMBL" id="EEF43268.1"/>
    </source>
</evidence>
<protein>
    <submittedName>
        <fullName evidence="1">Uncharacterized protein</fullName>
    </submittedName>
</protein>
<proteinExistence type="predicted"/>
<accession>B9RZ88</accession>
<gene>
    <name evidence="1" type="ORF">RCOM_0936340</name>
</gene>
<organism evidence="1 2">
    <name type="scientific">Ricinus communis</name>
    <name type="common">Castor bean</name>
    <dbReference type="NCBI Taxonomy" id="3988"/>
    <lineage>
        <taxon>Eukaryota</taxon>
        <taxon>Viridiplantae</taxon>
        <taxon>Streptophyta</taxon>
        <taxon>Embryophyta</taxon>
        <taxon>Tracheophyta</taxon>
        <taxon>Spermatophyta</taxon>
        <taxon>Magnoliopsida</taxon>
        <taxon>eudicotyledons</taxon>
        <taxon>Gunneridae</taxon>
        <taxon>Pentapetalae</taxon>
        <taxon>rosids</taxon>
        <taxon>fabids</taxon>
        <taxon>Malpighiales</taxon>
        <taxon>Euphorbiaceae</taxon>
        <taxon>Acalyphoideae</taxon>
        <taxon>Acalypheae</taxon>
        <taxon>Ricinus</taxon>
    </lineage>
</organism>
<name>B9RZ88_RICCO</name>
<dbReference type="InParanoid" id="B9RZ88"/>
<reference evidence="2" key="1">
    <citation type="journal article" date="2010" name="Nat. Biotechnol.">
        <title>Draft genome sequence of the oilseed species Ricinus communis.</title>
        <authorList>
            <person name="Chan A.P."/>
            <person name="Crabtree J."/>
            <person name="Zhao Q."/>
            <person name="Lorenzi H."/>
            <person name="Orvis J."/>
            <person name="Puiu D."/>
            <person name="Melake-Berhan A."/>
            <person name="Jones K.M."/>
            <person name="Redman J."/>
            <person name="Chen G."/>
            <person name="Cahoon E.B."/>
            <person name="Gedil M."/>
            <person name="Stanke M."/>
            <person name="Haas B.J."/>
            <person name="Wortman J.R."/>
            <person name="Fraser-Liggett C.M."/>
            <person name="Ravel J."/>
            <person name="Rabinowicz P.D."/>
        </authorList>
    </citation>
    <scope>NUCLEOTIDE SEQUENCE [LARGE SCALE GENOMIC DNA]</scope>
    <source>
        <strain evidence="2">cv. Hale</strain>
    </source>
</reference>
<evidence type="ECO:0000313" key="2">
    <source>
        <dbReference type="Proteomes" id="UP000008311"/>
    </source>
</evidence>
<dbReference type="Proteomes" id="UP000008311">
    <property type="component" value="Unassembled WGS sequence"/>
</dbReference>
<keyword evidence="2" id="KW-1185">Reference proteome</keyword>
<sequence>MSMLQSEDFLDCWNSIDKDLGSLDPSGNSVQMVVFLLWRLWKNRNDMIFNQNTRSESQTVAKGLEDFNEHQSTSINPLLTTHKVSKINPPLDIGDFENNFTFVMESLALRAVVQWAVKNWKKVIFERDLAVI</sequence>
<dbReference type="AlphaFoldDB" id="B9RZ88"/>